<name>A0ABU8MB87_9PSEU</name>
<sequence>MASLTLNVRIATRSLGARPTAGTASPRLASTRGALDMIIGIPDVLGVPLGHRSNT</sequence>
<dbReference type="Proteomes" id="UP001369736">
    <property type="component" value="Unassembled WGS sequence"/>
</dbReference>
<accession>A0ABU8MB87</accession>
<organism evidence="1 2">
    <name type="scientific">Actinomycetospora flava</name>
    <dbReference type="NCBI Taxonomy" id="3129232"/>
    <lineage>
        <taxon>Bacteria</taxon>
        <taxon>Bacillati</taxon>
        <taxon>Actinomycetota</taxon>
        <taxon>Actinomycetes</taxon>
        <taxon>Pseudonocardiales</taxon>
        <taxon>Pseudonocardiaceae</taxon>
        <taxon>Actinomycetospora</taxon>
    </lineage>
</organism>
<proteinExistence type="predicted"/>
<keyword evidence="2" id="KW-1185">Reference proteome</keyword>
<comment type="caution">
    <text evidence="1">The sequence shown here is derived from an EMBL/GenBank/DDBJ whole genome shotgun (WGS) entry which is preliminary data.</text>
</comment>
<gene>
    <name evidence="1" type="ORF">WCD58_25950</name>
</gene>
<dbReference type="RefSeq" id="WP_337705995.1">
    <property type="nucleotide sequence ID" value="NZ_JBBEGM010000013.1"/>
</dbReference>
<reference evidence="1 2" key="1">
    <citation type="submission" date="2024-03" db="EMBL/GenBank/DDBJ databases">
        <title>Actinomycetospora sp. OC33-EN07, a novel actinomycete isolated from wild orchid (Aerides multiflora).</title>
        <authorList>
            <person name="Suriyachadkun C."/>
        </authorList>
    </citation>
    <scope>NUCLEOTIDE SEQUENCE [LARGE SCALE GENOMIC DNA]</scope>
    <source>
        <strain evidence="1 2">OC33-EN07</strain>
    </source>
</reference>
<evidence type="ECO:0000313" key="1">
    <source>
        <dbReference type="EMBL" id="MEJ2864625.1"/>
    </source>
</evidence>
<dbReference type="EMBL" id="JBBEGM010000013">
    <property type="protein sequence ID" value="MEJ2864625.1"/>
    <property type="molecule type" value="Genomic_DNA"/>
</dbReference>
<evidence type="ECO:0000313" key="2">
    <source>
        <dbReference type="Proteomes" id="UP001369736"/>
    </source>
</evidence>
<protein>
    <submittedName>
        <fullName evidence="1">Uncharacterized protein</fullName>
    </submittedName>
</protein>